<feature type="transmembrane region" description="Helical" evidence="4">
    <location>
        <begin position="6"/>
        <end position="22"/>
    </location>
</feature>
<evidence type="ECO:0000256" key="3">
    <source>
        <dbReference type="ARBA" id="ARBA00023163"/>
    </source>
</evidence>
<organism evidence="6 7">
    <name type="scientific">Cyclobacterium xiamenense</name>
    <dbReference type="NCBI Taxonomy" id="1297121"/>
    <lineage>
        <taxon>Bacteria</taxon>
        <taxon>Pseudomonadati</taxon>
        <taxon>Bacteroidota</taxon>
        <taxon>Cytophagia</taxon>
        <taxon>Cytophagales</taxon>
        <taxon>Cyclobacteriaceae</taxon>
        <taxon>Cyclobacterium</taxon>
    </lineage>
</organism>
<dbReference type="RefSeq" id="WP_241684939.1">
    <property type="nucleotide sequence ID" value="NZ_FNZH01000002.1"/>
</dbReference>
<gene>
    <name evidence="6" type="ORF">SAMN05192553_102610</name>
</gene>
<dbReference type="PANTHER" id="PTHR43280">
    <property type="entry name" value="ARAC-FAMILY TRANSCRIPTIONAL REGULATOR"/>
    <property type="match status" value="1"/>
</dbReference>
<dbReference type="GO" id="GO:0003700">
    <property type="term" value="F:DNA-binding transcription factor activity"/>
    <property type="evidence" value="ECO:0007669"/>
    <property type="project" value="InterPro"/>
</dbReference>
<reference evidence="7" key="1">
    <citation type="submission" date="2016-10" db="EMBL/GenBank/DDBJ databases">
        <authorList>
            <person name="Varghese N."/>
            <person name="Submissions S."/>
        </authorList>
    </citation>
    <scope>NUCLEOTIDE SEQUENCE [LARGE SCALE GENOMIC DNA]</scope>
    <source>
        <strain evidence="7">IBRC-M 10761</strain>
    </source>
</reference>
<proteinExistence type="predicted"/>
<keyword evidence="2" id="KW-0238">DNA-binding</keyword>
<dbReference type="InterPro" id="IPR018060">
    <property type="entry name" value="HTH_AraC"/>
</dbReference>
<feature type="transmembrane region" description="Helical" evidence="4">
    <location>
        <begin position="168"/>
        <end position="189"/>
    </location>
</feature>
<feature type="transmembrane region" description="Helical" evidence="4">
    <location>
        <begin position="91"/>
        <end position="114"/>
    </location>
</feature>
<dbReference type="InterPro" id="IPR018062">
    <property type="entry name" value="HTH_AraC-typ_CS"/>
</dbReference>
<evidence type="ECO:0000259" key="5">
    <source>
        <dbReference type="PROSITE" id="PS01124"/>
    </source>
</evidence>
<dbReference type="STRING" id="1416801.SAMN05192553_102610"/>
<dbReference type="PROSITE" id="PS01124">
    <property type="entry name" value="HTH_ARAC_FAMILY_2"/>
    <property type="match status" value="1"/>
</dbReference>
<evidence type="ECO:0000256" key="2">
    <source>
        <dbReference type="ARBA" id="ARBA00023125"/>
    </source>
</evidence>
<evidence type="ECO:0000256" key="1">
    <source>
        <dbReference type="ARBA" id="ARBA00023015"/>
    </source>
</evidence>
<feature type="transmembrane region" description="Helical" evidence="4">
    <location>
        <begin position="29"/>
        <end position="49"/>
    </location>
</feature>
<dbReference type="InterPro" id="IPR009057">
    <property type="entry name" value="Homeodomain-like_sf"/>
</dbReference>
<dbReference type="PANTHER" id="PTHR43280:SF29">
    <property type="entry name" value="ARAC-FAMILY TRANSCRIPTIONAL REGULATOR"/>
    <property type="match status" value="1"/>
</dbReference>
<sequence>MYTSITLVGLVQALFGMLLFISKRPRHVSFVFLVVWFGIIAVFLGALLLPFEVVTHFKPGIFPVLLLFGPLLYFYLQSLTIEDFRLKPRQLLHLLPLLLVSLHRSVTPAVPITSSSENPLYVYNKVYYAILILSLFYYWLSGLKLVLKHRKNIRLHFSNYTRANSMSWLALVLSLFLVLFMVDFTRFFFHKVWQLEVPSLFLLPVNLTIFVFIMVFFGINQSVIYTPEEGAIRPETNGAPLGGKKYTGSSITGEEIEKVTQAMLAYLTEAKPYLNPEYSLQQMASDLNISRHKLSQVINSGQNKNFFKLVNEYRIREAKKMLLNPAYDHYSILGIGYACGFNSKSSFNRLFKEETGCTPSEFKQEIRS</sequence>
<dbReference type="SMART" id="SM00342">
    <property type="entry name" value="HTH_ARAC"/>
    <property type="match status" value="1"/>
</dbReference>
<accession>A0A1H6WGX1</accession>
<feature type="domain" description="HTH araC/xylS-type" evidence="5">
    <location>
        <begin position="257"/>
        <end position="365"/>
    </location>
</feature>
<dbReference type="InterPro" id="IPR020449">
    <property type="entry name" value="Tscrpt_reg_AraC-type_HTH"/>
</dbReference>
<feature type="transmembrane region" description="Helical" evidence="4">
    <location>
        <begin position="61"/>
        <end position="79"/>
    </location>
</feature>
<keyword evidence="1" id="KW-0805">Transcription regulation</keyword>
<dbReference type="EMBL" id="FNZH01000002">
    <property type="protein sequence ID" value="SEJ14454.1"/>
    <property type="molecule type" value="Genomic_DNA"/>
</dbReference>
<keyword evidence="7" id="KW-1185">Reference proteome</keyword>
<keyword evidence="4" id="KW-0472">Membrane</keyword>
<dbReference type="SUPFAM" id="SSF46689">
    <property type="entry name" value="Homeodomain-like"/>
    <property type="match status" value="1"/>
</dbReference>
<dbReference type="Gene3D" id="1.10.10.60">
    <property type="entry name" value="Homeodomain-like"/>
    <property type="match status" value="2"/>
</dbReference>
<evidence type="ECO:0000256" key="4">
    <source>
        <dbReference type="SAM" id="Phobius"/>
    </source>
</evidence>
<keyword evidence="4" id="KW-1133">Transmembrane helix</keyword>
<dbReference type="PRINTS" id="PR00032">
    <property type="entry name" value="HTHARAC"/>
</dbReference>
<keyword evidence="4" id="KW-0812">Transmembrane</keyword>
<feature type="transmembrane region" description="Helical" evidence="4">
    <location>
        <begin position="126"/>
        <end position="147"/>
    </location>
</feature>
<dbReference type="PROSITE" id="PS00041">
    <property type="entry name" value="HTH_ARAC_FAMILY_1"/>
    <property type="match status" value="1"/>
</dbReference>
<dbReference type="GO" id="GO:0043565">
    <property type="term" value="F:sequence-specific DNA binding"/>
    <property type="evidence" value="ECO:0007669"/>
    <property type="project" value="InterPro"/>
</dbReference>
<dbReference type="Proteomes" id="UP000199403">
    <property type="component" value="Unassembled WGS sequence"/>
</dbReference>
<protein>
    <submittedName>
        <fullName evidence="6">Helix-turn-helix domain-containing protein</fullName>
    </submittedName>
</protein>
<name>A0A1H6WGX1_9BACT</name>
<dbReference type="AlphaFoldDB" id="A0A1H6WGX1"/>
<evidence type="ECO:0000313" key="7">
    <source>
        <dbReference type="Proteomes" id="UP000199403"/>
    </source>
</evidence>
<feature type="transmembrane region" description="Helical" evidence="4">
    <location>
        <begin position="201"/>
        <end position="219"/>
    </location>
</feature>
<dbReference type="Pfam" id="PF12833">
    <property type="entry name" value="HTH_18"/>
    <property type="match status" value="1"/>
</dbReference>
<evidence type="ECO:0000313" key="6">
    <source>
        <dbReference type="EMBL" id="SEJ14454.1"/>
    </source>
</evidence>
<keyword evidence="3" id="KW-0804">Transcription</keyword>